<sequence>MFDMYELRMSSGIKATIKSRLDAEETRFIVAYRLGSYKGSYGVPTKSSRRQQVLAFGTSGKGRNFGPGRMRPGMYLGLETYLRWSTLSGHGHRSHEDLFVFDIRLCTEIGEKAVSEACTE</sequence>
<protein>
    <submittedName>
        <fullName evidence="1">Uncharacterized protein</fullName>
    </submittedName>
</protein>
<accession>A0A195D7F8</accession>
<name>A0A195D7F8_9HYME</name>
<keyword evidence="2" id="KW-1185">Reference proteome</keyword>
<proteinExistence type="predicted"/>
<reference evidence="1 2" key="1">
    <citation type="submission" date="2016-03" db="EMBL/GenBank/DDBJ databases">
        <title>Cyphomyrmex costatus WGS genome.</title>
        <authorList>
            <person name="Nygaard S."/>
            <person name="Hu H."/>
            <person name="Boomsma J."/>
            <person name="Zhang G."/>
        </authorList>
    </citation>
    <scope>NUCLEOTIDE SEQUENCE [LARGE SCALE GENOMIC DNA]</scope>
    <source>
        <strain evidence="1">MS0001</strain>
        <tissue evidence="1">Whole body</tissue>
    </source>
</reference>
<organism evidence="1 2">
    <name type="scientific">Cyphomyrmex costatus</name>
    <dbReference type="NCBI Taxonomy" id="456900"/>
    <lineage>
        <taxon>Eukaryota</taxon>
        <taxon>Metazoa</taxon>
        <taxon>Ecdysozoa</taxon>
        <taxon>Arthropoda</taxon>
        <taxon>Hexapoda</taxon>
        <taxon>Insecta</taxon>
        <taxon>Pterygota</taxon>
        <taxon>Neoptera</taxon>
        <taxon>Endopterygota</taxon>
        <taxon>Hymenoptera</taxon>
        <taxon>Apocrita</taxon>
        <taxon>Aculeata</taxon>
        <taxon>Formicoidea</taxon>
        <taxon>Formicidae</taxon>
        <taxon>Myrmicinae</taxon>
        <taxon>Cyphomyrmex</taxon>
    </lineage>
</organism>
<dbReference type="Proteomes" id="UP000078542">
    <property type="component" value="Unassembled WGS sequence"/>
</dbReference>
<gene>
    <name evidence="1" type="ORF">ALC62_00267</name>
</gene>
<evidence type="ECO:0000313" key="1">
    <source>
        <dbReference type="EMBL" id="KYN08811.1"/>
    </source>
</evidence>
<dbReference type="EMBL" id="KQ976749">
    <property type="protein sequence ID" value="KYN08811.1"/>
    <property type="molecule type" value="Genomic_DNA"/>
</dbReference>
<dbReference type="AlphaFoldDB" id="A0A195D7F8"/>
<evidence type="ECO:0000313" key="2">
    <source>
        <dbReference type="Proteomes" id="UP000078542"/>
    </source>
</evidence>